<evidence type="ECO:0000313" key="3">
    <source>
        <dbReference type="EMBL" id="MFB9451821.1"/>
    </source>
</evidence>
<dbReference type="Proteomes" id="UP001589608">
    <property type="component" value="Unassembled WGS sequence"/>
</dbReference>
<name>A0ABV5MSI9_9ACTN</name>
<dbReference type="Gene3D" id="3.30.70.270">
    <property type="match status" value="1"/>
</dbReference>
<gene>
    <name evidence="3" type="ORF">ACFFTR_52920</name>
</gene>
<feature type="region of interest" description="Disordered" evidence="1">
    <location>
        <begin position="193"/>
        <end position="218"/>
    </location>
</feature>
<accession>A0ABV5MSI9</accession>
<dbReference type="EMBL" id="JBHMCA010000093">
    <property type="protein sequence ID" value="MFB9451821.1"/>
    <property type="molecule type" value="Genomic_DNA"/>
</dbReference>
<sequence>MPRTGQHPVQMTKQSLVTISHAIEQAALFAADDSPMVVFGLFQQQVYFERERAVYAKIAAQADATVVAGVGLDGAGGPDHLDTVPLRGDEPLAREWSVAVLTPRFGAVLVARDLEQVSAAATLEAGRLFDATWWFRRDEALHEVTRLRSVLGPRLRAGTVAAIDAVLDRARDLPGASGELRAEASIRLLAERLERRERQPRPAERPDRGTGELTDDRSAQHWLGDTGTTAAGTLPLALLGIRLQHPHDLPQRLGRRAETMATIEVVRVVTAALRPVDRAVRSGDDLLLILPALAHDDAVALANRIAEDVARLQGMHSFVPRMTCVVLVTRDRPVPLERVRAGLDWSVAKGIPIATLGDSEARP</sequence>
<proteinExistence type="predicted"/>
<dbReference type="RefSeq" id="WP_380031957.1">
    <property type="nucleotide sequence ID" value="NZ_JBHMCA010000093.1"/>
</dbReference>
<evidence type="ECO:0000313" key="4">
    <source>
        <dbReference type="Proteomes" id="UP001589608"/>
    </source>
</evidence>
<reference evidence="3 4" key="1">
    <citation type="submission" date="2024-09" db="EMBL/GenBank/DDBJ databases">
        <authorList>
            <person name="Sun Q."/>
            <person name="Mori K."/>
        </authorList>
    </citation>
    <scope>NUCLEOTIDE SEQUENCE [LARGE SCALE GENOMIC DNA]</scope>
    <source>
        <strain evidence="3 4">JCM 3307</strain>
    </source>
</reference>
<keyword evidence="4" id="KW-1185">Reference proteome</keyword>
<evidence type="ECO:0000256" key="1">
    <source>
        <dbReference type="SAM" id="MobiDB-lite"/>
    </source>
</evidence>
<protein>
    <submittedName>
        <fullName evidence="3">DICT sensory domain-containing protein</fullName>
    </submittedName>
</protein>
<dbReference type="InterPro" id="IPR043128">
    <property type="entry name" value="Rev_trsase/Diguanyl_cyclase"/>
</dbReference>
<dbReference type="InterPro" id="IPR019278">
    <property type="entry name" value="DICT_dom"/>
</dbReference>
<evidence type="ECO:0000259" key="2">
    <source>
        <dbReference type="Pfam" id="PF10069"/>
    </source>
</evidence>
<feature type="domain" description="DICT" evidence="2">
    <location>
        <begin position="6"/>
        <end position="113"/>
    </location>
</feature>
<organism evidence="3 4">
    <name type="scientific">Dactylosporangium vinaceum</name>
    <dbReference type="NCBI Taxonomy" id="53362"/>
    <lineage>
        <taxon>Bacteria</taxon>
        <taxon>Bacillati</taxon>
        <taxon>Actinomycetota</taxon>
        <taxon>Actinomycetes</taxon>
        <taxon>Micromonosporales</taxon>
        <taxon>Micromonosporaceae</taxon>
        <taxon>Dactylosporangium</taxon>
    </lineage>
</organism>
<comment type="caution">
    <text evidence="3">The sequence shown here is derived from an EMBL/GenBank/DDBJ whole genome shotgun (WGS) entry which is preliminary data.</text>
</comment>
<dbReference type="Pfam" id="PF10069">
    <property type="entry name" value="DICT"/>
    <property type="match status" value="1"/>
</dbReference>